<reference evidence="2" key="2">
    <citation type="journal article" date="2000" name="Gene">
        <title>Identification of two polyketide synthase gene clusters on the linear plasmid pSLA2-L in Streptomyces rochei.</title>
        <authorList>
            <person name="Suwa M."/>
            <person name="Sugino H."/>
            <person name="Sasaoka A."/>
            <person name="Mori E."/>
            <person name="Fujii S."/>
            <person name="Shinkawa H."/>
            <person name="Nimi O."/>
            <person name="Kinashi H."/>
        </authorList>
    </citation>
    <scope>NUCLEOTIDE SEQUENCE</scope>
    <source>
        <strain evidence="2">7434AN4</strain>
        <plasmid evidence="2">pSLA2-L</plasmid>
    </source>
</reference>
<dbReference type="InterPro" id="IPR032716">
    <property type="entry name" value="ACC_epsilon"/>
</dbReference>
<proteinExistence type="predicted"/>
<organism evidence="2">
    <name type="scientific">Streptomyces rochei</name>
    <name type="common">Streptomyces parvullus</name>
    <dbReference type="NCBI Taxonomy" id="1928"/>
    <lineage>
        <taxon>Bacteria</taxon>
        <taxon>Bacillati</taxon>
        <taxon>Actinomycetota</taxon>
        <taxon>Actinomycetes</taxon>
        <taxon>Kitasatosporales</taxon>
        <taxon>Streptomycetaceae</taxon>
        <taxon>Streptomyces</taxon>
        <taxon>Streptomyces rochei group</taxon>
    </lineage>
</organism>
<reference evidence="2" key="4">
    <citation type="journal article" date="2003" name="Mol. Microbiol.">
        <title>The large linear plasmid pSLA2-L of Streptomyces rochei has an unusually condensed gene organization for secondary metabolism.</title>
        <authorList>
            <person name="Mochizuki S."/>
            <person name="Hiratsu K."/>
            <person name="Suwa M."/>
            <person name="Ishii T."/>
            <person name="Sugino F."/>
            <person name="Yamada K."/>
            <person name="Kinashi H."/>
        </authorList>
    </citation>
    <scope>NUCLEOTIDE SEQUENCE</scope>
    <source>
        <strain evidence="2">7434AN4</strain>
        <plasmid evidence="2">pSLA2-L</plasmid>
    </source>
</reference>
<dbReference type="AlphaFoldDB" id="Q83X24"/>
<keyword evidence="2" id="KW-0614">Plasmid</keyword>
<dbReference type="EMBL" id="AB088224">
    <property type="protein sequence ID" value="BAC76538.1"/>
    <property type="molecule type" value="Genomic_DNA"/>
</dbReference>
<evidence type="ECO:0000313" key="2">
    <source>
        <dbReference type="EMBL" id="BAC76538.1"/>
    </source>
</evidence>
<accession>Q83X24</accession>
<reference evidence="2" key="3">
    <citation type="journal article" date="2000" name="Mol. Gen. Genet.">
        <title>Cloning and analysis of the replication origin and the telomeres of the large linear plasmid pSLA2-L in Streptomyces rochei.</title>
        <authorList>
            <person name="Hiratsu K."/>
            <person name="Mochizuki S."/>
            <person name="Kinashi H."/>
        </authorList>
    </citation>
    <scope>NUCLEOTIDE SEQUENCE</scope>
    <source>
        <strain evidence="2">7434AN4</strain>
        <plasmid evidence="2">pSLA2-L</plasmid>
    </source>
</reference>
<dbReference type="GO" id="GO:0003989">
    <property type="term" value="F:acetyl-CoA carboxylase activity"/>
    <property type="evidence" value="ECO:0007669"/>
    <property type="project" value="InterPro"/>
</dbReference>
<evidence type="ECO:0000256" key="1">
    <source>
        <dbReference type="SAM" id="MobiDB-lite"/>
    </source>
</evidence>
<dbReference type="GO" id="GO:0004658">
    <property type="term" value="F:propionyl-CoA carboxylase activity"/>
    <property type="evidence" value="ECO:0007669"/>
    <property type="project" value="InterPro"/>
</dbReference>
<reference evidence="2" key="1">
    <citation type="journal article" date="1998" name="Biosci. Biotechnol. Biochem.">
        <title>Physical mapping of the linear plasmid pSLA2-L and localization of the eryAI and actI homologs.</title>
        <authorList>
            <person name="Kinashi H."/>
            <person name="Fujii S."/>
            <person name="Hatani A."/>
            <person name="Kurokawa T."/>
            <person name="Shinkawa H."/>
        </authorList>
    </citation>
    <scope>NUCLEOTIDE SEQUENCE</scope>
    <source>
        <strain evidence="2">7434AN4</strain>
        <plasmid evidence="2">pSLA2-L</plasmid>
    </source>
</reference>
<dbReference type="RefSeq" id="WP_011113161.1">
    <property type="nucleotide sequence ID" value="NC_004808.2"/>
</dbReference>
<name>Q83X24_STRRO</name>
<geneLocation type="plasmid" evidence="2">
    <name>pSLA2-L</name>
</geneLocation>
<sequence length="88" mass="9332">MGNGPGHPRAVLRVERGQATSEELAAVTVTLLSRLADLAGRRSARRSERPGTAPRSGWDTGRVYRAPQQLALNPHGPYIRGGSAACSL</sequence>
<dbReference type="Pfam" id="PF13822">
    <property type="entry name" value="ACC_epsilon"/>
    <property type="match status" value="1"/>
</dbReference>
<protein>
    <recommendedName>
        <fullName evidence="3">Acyl-CoA carboxylase subunit epsilon</fullName>
    </recommendedName>
</protein>
<feature type="region of interest" description="Disordered" evidence="1">
    <location>
        <begin position="40"/>
        <end position="61"/>
    </location>
</feature>
<evidence type="ECO:0008006" key="3">
    <source>
        <dbReference type="Google" id="ProtNLM"/>
    </source>
</evidence>